<reference evidence="1 2" key="1">
    <citation type="journal article" date="2021" name="Elife">
        <title>Chloroplast acquisition without the gene transfer in kleptoplastic sea slugs, Plakobranchus ocellatus.</title>
        <authorList>
            <person name="Maeda T."/>
            <person name="Takahashi S."/>
            <person name="Yoshida T."/>
            <person name="Shimamura S."/>
            <person name="Takaki Y."/>
            <person name="Nagai Y."/>
            <person name="Toyoda A."/>
            <person name="Suzuki Y."/>
            <person name="Arimoto A."/>
            <person name="Ishii H."/>
            <person name="Satoh N."/>
            <person name="Nishiyama T."/>
            <person name="Hasebe M."/>
            <person name="Maruyama T."/>
            <person name="Minagawa J."/>
            <person name="Obokata J."/>
            <person name="Shigenobu S."/>
        </authorList>
    </citation>
    <scope>NUCLEOTIDE SEQUENCE [LARGE SCALE GENOMIC DNA]</scope>
</reference>
<keyword evidence="2" id="KW-1185">Reference proteome</keyword>
<name>A0AAV4HIE6_9GAST</name>
<evidence type="ECO:0000313" key="1">
    <source>
        <dbReference type="EMBL" id="GFR97942.1"/>
    </source>
</evidence>
<protein>
    <submittedName>
        <fullName evidence="1">Pol polyprotein</fullName>
    </submittedName>
</protein>
<sequence length="125" mass="13964">MLYSRRPLLQRGLTRGLATTFLVSNIRFRQTTNPFVPLLSSKELHKLPTSIKRFRLRLMPFQPEVIHAPGKQQITADALSSAPVRGPSEADIGLIKKPSAMLRQTKDKTAGFFCKASGDNRSSTR</sequence>
<dbReference type="AlphaFoldDB" id="A0AAV4HIE6"/>
<evidence type="ECO:0000313" key="2">
    <source>
        <dbReference type="Proteomes" id="UP000762676"/>
    </source>
</evidence>
<dbReference type="EMBL" id="BMAT01009076">
    <property type="protein sequence ID" value="GFR97942.1"/>
    <property type="molecule type" value="Genomic_DNA"/>
</dbReference>
<dbReference type="Proteomes" id="UP000762676">
    <property type="component" value="Unassembled WGS sequence"/>
</dbReference>
<gene>
    <name evidence="1" type="ORF">ElyMa_004488900</name>
</gene>
<organism evidence="1 2">
    <name type="scientific">Elysia marginata</name>
    <dbReference type="NCBI Taxonomy" id="1093978"/>
    <lineage>
        <taxon>Eukaryota</taxon>
        <taxon>Metazoa</taxon>
        <taxon>Spiralia</taxon>
        <taxon>Lophotrochozoa</taxon>
        <taxon>Mollusca</taxon>
        <taxon>Gastropoda</taxon>
        <taxon>Heterobranchia</taxon>
        <taxon>Euthyneura</taxon>
        <taxon>Panpulmonata</taxon>
        <taxon>Sacoglossa</taxon>
        <taxon>Placobranchoidea</taxon>
        <taxon>Plakobranchidae</taxon>
        <taxon>Elysia</taxon>
    </lineage>
</organism>
<comment type="caution">
    <text evidence="1">The sequence shown here is derived from an EMBL/GenBank/DDBJ whole genome shotgun (WGS) entry which is preliminary data.</text>
</comment>
<accession>A0AAV4HIE6</accession>
<proteinExistence type="predicted"/>